<keyword evidence="9" id="KW-1185">Reference proteome</keyword>
<dbReference type="EMBL" id="BTGU01002815">
    <property type="protein sequence ID" value="GMN22240.1"/>
    <property type="molecule type" value="Genomic_DNA"/>
</dbReference>
<comment type="function">
    <text evidence="6">Subunit of the V1 complex of vacuolar(H+)-ATPase (V-ATPase), a multisubunit enzyme composed of a peripheral complex (V1) that hydrolyzes ATP and a membrane integral complex (V0) that translocates protons. V-ATPase is responsible for acidifying and maintaining the pH of intracellular compartments and in some cell types, is targeted to the plasma membrane, where it is responsible for acidifying the extracellular environment.</text>
</comment>
<keyword evidence="3 6" id="KW-0813">Transport</keyword>
<name>A0AA88CLG8_FICCA</name>
<evidence type="ECO:0000313" key="8">
    <source>
        <dbReference type="EMBL" id="GMN22240.1"/>
    </source>
</evidence>
<dbReference type="AlphaFoldDB" id="A0AA88CLG8"/>
<proteinExistence type="inferred from homology"/>
<evidence type="ECO:0000256" key="1">
    <source>
        <dbReference type="ARBA" id="ARBA00003847"/>
    </source>
</evidence>
<dbReference type="GO" id="GO:0016887">
    <property type="term" value="F:ATP hydrolysis activity"/>
    <property type="evidence" value="ECO:0007669"/>
    <property type="project" value="TreeGrafter"/>
</dbReference>
<dbReference type="Pfam" id="PF03179">
    <property type="entry name" value="V-ATPase_G"/>
    <property type="match status" value="1"/>
</dbReference>
<dbReference type="PANTHER" id="PTHR12713:SF27">
    <property type="entry name" value="V-TYPE PROTON ATPASE SUBUNIT G3"/>
    <property type="match status" value="1"/>
</dbReference>
<keyword evidence="4 6" id="KW-0375">Hydrogen ion transport</keyword>
<comment type="similarity">
    <text evidence="2 6">Belongs to the V-ATPase G subunit family.</text>
</comment>
<evidence type="ECO:0000313" key="9">
    <source>
        <dbReference type="Proteomes" id="UP001187192"/>
    </source>
</evidence>
<keyword evidence="5 6" id="KW-0406">Ion transport</keyword>
<evidence type="ECO:0000256" key="4">
    <source>
        <dbReference type="ARBA" id="ARBA00022781"/>
    </source>
</evidence>
<evidence type="ECO:0000256" key="6">
    <source>
        <dbReference type="RuleBase" id="RU364019"/>
    </source>
</evidence>
<protein>
    <recommendedName>
        <fullName evidence="6">V-type proton ATPase subunit G</fullName>
    </recommendedName>
</protein>
<dbReference type="InterPro" id="IPR005124">
    <property type="entry name" value="V-ATPase_G"/>
</dbReference>
<organism evidence="8 9">
    <name type="scientific">Ficus carica</name>
    <name type="common">Common fig</name>
    <dbReference type="NCBI Taxonomy" id="3494"/>
    <lineage>
        <taxon>Eukaryota</taxon>
        <taxon>Viridiplantae</taxon>
        <taxon>Streptophyta</taxon>
        <taxon>Embryophyta</taxon>
        <taxon>Tracheophyta</taxon>
        <taxon>Spermatophyta</taxon>
        <taxon>Magnoliopsida</taxon>
        <taxon>eudicotyledons</taxon>
        <taxon>Gunneridae</taxon>
        <taxon>Pentapetalae</taxon>
        <taxon>rosids</taxon>
        <taxon>fabids</taxon>
        <taxon>Rosales</taxon>
        <taxon>Moraceae</taxon>
        <taxon>Ficeae</taxon>
        <taxon>Ficus</taxon>
    </lineage>
</organism>
<accession>A0AA88CLG8</accession>
<evidence type="ECO:0000256" key="5">
    <source>
        <dbReference type="ARBA" id="ARBA00023065"/>
    </source>
</evidence>
<keyword evidence="7" id="KW-0175">Coiled coil</keyword>
<feature type="coiled-coil region" evidence="7">
    <location>
        <begin position="32"/>
        <end position="59"/>
    </location>
</feature>
<comment type="function">
    <text evidence="1">Catalytic subunit of the peripheral V1 complex of vacuolar ATPase (V-ATPase). V-ATPase is responsible for acidifying a variety of intracellular compartments in eukaryotic cells.</text>
</comment>
<evidence type="ECO:0000256" key="7">
    <source>
        <dbReference type="SAM" id="Coils"/>
    </source>
</evidence>
<dbReference type="NCBIfam" id="TIGR01147">
    <property type="entry name" value="V_ATP_synt_G"/>
    <property type="match status" value="1"/>
</dbReference>
<dbReference type="GO" id="GO:0000221">
    <property type="term" value="C:vacuolar proton-transporting V-type ATPase, V1 domain"/>
    <property type="evidence" value="ECO:0007669"/>
    <property type="project" value="TreeGrafter"/>
</dbReference>
<dbReference type="FunFam" id="1.20.5.2950:FF:000001">
    <property type="entry name" value="V-type proton ATPase subunit G"/>
    <property type="match status" value="1"/>
</dbReference>
<dbReference type="PANTHER" id="PTHR12713">
    <property type="entry name" value="VACUOLAR ATP SYNTHASE SUBUNIT G"/>
    <property type="match status" value="1"/>
</dbReference>
<reference evidence="8" key="1">
    <citation type="submission" date="2023-07" db="EMBL/GenBank/DDBJ databases">
        <title>draft genome sequence of fig (Ficus carica).</title>
        <authorList>
            <person name="Takahashi T."/>
            <person name="Nishimura K."/>
        </authorList>
    </citation>
    <scope>NUCLEOTIDE SEQUENCE</scope>
</reference>
<evidence type="ECO:0000256" key="2">
    <source>
        <dbReference type="ARBA" id="ARBA00010066"/>
    </source>
</evidence>
<dbReference type="Proteomes" id="UP001187192">
    <property type="component" value="Unassembled WGS sequence"/>
</dbReference>
<dbReference type="Gene3D" id="1.20.5.2950">
    <property type="match status" value="1"/>
</dbReference>
<evidence type="ECO:0000256" key="3">
    <source>
        <dbReference type="ARBA" id="ARBA00022448"/>
    </source>
</evidence>
<comment type="subunit">
    <text evidence="6">V-ATPase is a heteromultimeric enzyme made up of two complexes: the ATP-hydrolytic V1 complex and the proton translocation V0 complex.</text>
</comment>
<dbReference type="GO" id="GO:0046961">
    <property type="term" value="F:proton-transporting ATPase activity, rotational mechanism"/>
    <property type="evidence" value="ECO:0007669"/>
    <property type="project" value="InterPro"/>
</dbReference>
<gene>
    <name evidence="8" type="ORF">TIFTF001_043479</name>
</gene>
<comment type="caution">
    <text evidence="8">The sequence shown here is derived from an EMBL/GenBank/DDBJ whole genome shotgun (WGS) entry which is preliminary data.</text>
</comment>
<sequence length="139" mass="15852">MDSLRGQGGIQMLLTAEQEAQYIISSARNLRTTRLKQAKDEAEREMAVYRSNIEAEYQKKIAETSSESVAERLEEETAKKIKNLKESGSKVSPDVVGMLLKNLLMSPFRCHPKTSILFRHSAKIKHFVYDNFLADVKFN</sequence>